<evidence type="ECO:0000313" key="10">
    <source>
        <dbReference type="Proteomes" id="UP000474159"/>
    </source>
</evidence>
<sequence>MRRVPSVSLPRFLPASLARDLPASFVVFLVALPLCMGIAIASGVPPERGLITGIIGGIVVGLLAGAPLQVSGPAAGLAVIVFEFVRTHGLGMLGPVLVLAGIVQLAAGAMRVGGWFRAISPAVVHGMLAGIGVLIVLAQIHVLADGAPQAGGLDNLVAIPAAFFDFVSGEGDRPGALAVGLVTIAAMIGWERFRPARLRLVPGALMGVLAGTILAVTASLGVKRVEVPEAILSSLSLPGAAEWARLSEPTMIVMAVTLAVIASAESLLSAAAVDRMHDGPRTRYNRELGAQGVGNVLCGLVGGLPMTGVIVRSSANVQAGAMTRASSVMHGAWILAFLLVLPWILAVVPTAALAGILVVTGWRLASPAHALHLLARYGLVTAAIWLVTLVMVVATDLLTGVLVGLGLSLVQALPALRKGPLRIERGGAPIAGVPELHLAGSATFLQLPQLNEALEEASKGETVRLGVDRLRHVDHTCLEMIKDWAARQRASGTRVEVVGGSGRLRETLAAAINPASIVRAQARAARACAAGVPTTNCARTPSPTYLSTMPPWPVTAAWVRARTSRSARTTSSCGRSRVRAEKPRISRAIRQAWRWRTVPMPPSRARSTATLPGTKRASRVRSCSSLRAAATALRSRRAPSITTRLAAAKVRRPGT</sequence>
<dbReference type="Pfam" id="PF00916">
    <property type="entry name" value="Sulfate_transp"/>
    <property type="match status" value="1"/>
</dbReference>
<dbReference type="Pfam" id="PF13466">
    <property type="entry name" value="STAS_2"/>
    <property type="match status" value="1"/>
</dbReference>
<evidence type="ECO:0000256" key="3">
    <source>
        <dbReference type="ARBA" id="ARBA00022989"/>
    </source>
</evidence>
<proteinExistence type="predicted"/>
<feature type="transmembrane region" description="Helical" evidence="6">
    <location>
        <begin position="23"/>
        <end position="43"/>
    </location>
</feature>
<keyword evidence="4 6" id="KW-0472">Membrane</keyword>
<dbReference type="InterPro" id="IPR001902">
    <property type="entry name" value="SLC26A/SulP_fam"/>
</dbReference>
<feature type="transmembrane region" description="Helical" evidence="6">
    <location>
        <begin position="175"/>
        <end position="193"/>
    </location>
</feature>
<dbReference type="OrthoDB" id="9769739at2"/>
<reference evidence="9 10" key="1">
    <citation type="submission" date="2019-09" db="EMBL/GenBank/DDBJ databases">
        <title>YIM 48816 draft genome.</title>
        <authorList>
            <person name="Jiang L."/>
        </authorList>
    </citation>
    <scope>NUCLEOTIDE SEQUENCE [LARGE SCALE GENOMIC DNA]</scope>
    <source>
        <strain evidence="9 10">YIM 48816</strain>
    </source>
</reference>
<evidence type="ECO:0000256" key="5">
    <source>
        <dbReference type="SAM" id="MobiDB-lite"/>
    </source>
</evidence>
<keyword evidence="2 6" id="KW-0812">Transmembrane</keyword>
<dbReference type="AlphaFoldDB" id="A0A6L3SVN8"/>
<feature type="transmembrane region" description="Helical" evidence="6">
    <location>
        <begin position="90"/>
        <end position="110"/>
    </location>
</feature>
<evidence type="ECO:0000256" key="2">
    <source>
        <dbReference type="ARBA" id="ARBA00022692"/>
    </source>
</evidence>
<feature type="domain" description="SLC26A/SulP transporter" evidence="7">
    <location>
        <begin position="17"/>
        <end position="386"/>
    </location>
</feature>
<evidence type="ECO:0000256" key="6">
    <source>
        <dbReference type="SAM" id="Phobius"/>
    </source>
</evidence>
<organism evidence="9 10">
    <name type="scientific">Methylobacterium soli</name>
    <dbReference type="NCBI Taxonomy" id="553447"/>
    <lineage>
        <taxon>Bacteria</taxon>
        <taxon>Pseudomonadati</taxon>
        <taxon>Pseudomonadota</taxon>
        <taxon>Alphaproteobacteria</taxon>
        <taxon>Hyphomicrobiales</taxon>
        <taxon>Methylobacteriaceae</taxon>
        <taxon>Methylobacterium</taxon>
    </lineage>
</organism>
<feature type="transmembrane region" description="Helical" evidence="6">
    <location>
        <begin position="251"/>
        <end position="273"/>
    </location>
</feature>
<name>A0A6L3SVN8_9HYPH</name>
<dbReference type="EMBL" id="VZZK01000028">
    <property type="protein sequence ID" value="KAB1076614.1"/>
    <property type="molecule type" value="Genomic_DNA"/>
</dbReference>
<keyword evidence="10" id="KW-1185">Reference proteome</keyword>
<dbReference type="PANTHER" id="PTHR11814">
    <property type="entry name" value="SULFATE TRANSPORTER"/>
    <property type="match status" value="1"/>
</dbReference>
<protein>
    <submittedName>
        <fullName evidence="9">SulP family inorganic anion transporter</fullName>
    </submittedName>
</protein>
<dbReference type="Proteomes" id="UP000474159">
    <property type="component" value="Unassembled WGS sequence"/>
</dbReference>
<dbReference type="GO" id="GO:0016020">
    <property type="term" value="C:membrane"/>
    <property type="evidence" value="ECO:0007669"/>
    <property type="project" value="UniProtKB-SubCell"/>
</dbReference>
<dbReference type="SUPFAM" id="SSF52091">
    <property type="entry name" value="SpoIIaa-like"/>
    <property type="match status" value="1"/>
</dbReference>
<evidence type="ECO:0000313" key="9">
    <source>
        <dbReference type="EMBL" id="KAB1076614.1"/>
    </source>
</evidence>
<gene>
    <name evidence="9" type="ORF">F6X53_22195</name>
</gene>
<feature type="transmembrane region" description="Helical" evidence="6">
    <location>
        <begin position="50"/>
        <end position="70"/>
    </location>
</feature>
<feature type="transmembrane region" description="Helical" evidence="6">
    <location>
        <begin position="200"/>
        <end position="222"/>
    </location>
</feature>
<keyword evidence="3 6" id="KW-1133">Transmembrane helix</keyword>
<evidence type="ECO:0000259" key="7">
    <source>
        <dbReference type="Pfam" id="PF00916"/>
    </source>
</evidence>
<evidence type="ECO:0000259" key="8">
    <source>
        <dbReference type="Pfam" id="PF13466"/>
    </source>
</evidence>
<feature type="transmembrane region" description="Helical" evidence="6">
    <location>
        <begin position="122"/>
        <end position="144"/>
    </location>
</feature>
<feature type="transmembrane region" description="Helical" evidence="6">
    <location>
        <begin position="331"/>
        <end position="359"/>
    </location>
</feature>
<accession>A0A6L3SVN8</accession>
<feature type="domain" description="MlaB-like STAS" evidence="8">
    <location>
        <begin position="436"/>
        <end position="510"/>
    </location>
</feature>
<feature type="transmembrane region" description="Helical" evidence="6">
    <location>
        <begin position="293"/>
        <end position="311"/>
    </location>
</feature>
<evidence type="ECO:0000256" key="1">
    <source>
        <dbReference type="ARBA" id="ARBA00004141"/>
    </source>
</evidence>
<evidence type="ECO:0000256" key="4">
    <source>
        <dbReference type="ARBA" id="ARBA00023136"/>
    </source>
</evidence>
<feature type="transmembrane region" description="Helical" evidence="6">
    <location>
        <begin position="371"/>
        <end position="391"/>
    </location>
</feature>
<comment type="caution">
    <text evidence="9">The sequence shown here is derived from an EMBL/GenBank/DDBJ whole genome shotgun (WGS) entry which is preliminary data.</text>
</comment>
<comment type="subcellular location">
    <subcellularLocation>
        <location evidence="1">Membrane</location>
        <topology evidence="1">Multi-pass membrane protein</topology>
    </subcellularLocation>
</comment>
<feature type="region of interest" description="Disordered" evidence="5">
    <location>
        <begin position="600"/>
        <end position="621"/>
    </location>
</feature>
<dbReference type="InterPro" id="IPR011547">
    <property type="entry name" value="SLC26A/SulP_dom"/>
</dbReference>
<dbReference type="InterPro" id="IPR058548">
    <property type="entry name" value="MlaB-like_STAS"/>
</dbReference>
<dbReference type="GO" id="GO:0055085">
    <property type="term" value="P:transmembrane transport"/>
    <property type="evidence" value="ECO:0007669"/>
    <property type="project" value="InterPro"/>
</dbReference>
<dbReference type="InterPro" id="IPR036513">
    <property type="entry name" value="STAS_dom_sf"/>
</dbReference>